<keyword evidence="9" id="KW-1015">Disulfide bond</keyword>
<keyword evidence="4 12" id="KW-0812">Transmembrane</keyword>
<dbReference type="AlphaFoldDB" id="A0A1G2UFX4"/>
<keyword evidence="3" id="KW-0813">Transport</keyword>
<dbReference type="SUPFAM" id="SSF158442">
    <property type="entry name" value="DsbB-like"/>
    <property type="match status" value="1"/>
</dbReference>
<proteinExistence type="inferred from homology"/>
<feature type="transmembrane region" description="Helical" evidence="12">
    <location>
        <begin position="100"/>
        <end position="123"/>
    </location>
</feature>
<accession>A0A1G2UFX4</accession>
<evidence type="ECO:0000256" key="1">
    <source>
        <dbReference type="ARBA" id="ARBA00004141"/>
    </source>
</evidence>
<evidence type="ECO:0000256" key="4">
    <source>
        <dbReference type="ARBA" id="ARBA00022692"/>
    </source>
</evidence>
<dbReference type="Pfam" id="PF02600">
    <property type="entry name" value="DsbB"/>
    <property type="match status" value="1"/>
</dbReference>
<evidence type="ECO:0000256" key="10">
    <source>
        <dbReference type="ARBA" id="ARBA00023186"/>
    </source>
</evidence>
<organism evidence="13 14">
    <name type="scientific">Candidatus Zambryskibacteria bacterium RIFCSPLOWO2_02_FULL_39_14</name>
    <dbReference type="NCBI Taxonomy" id="1802769"/>
    <lineage>
        <taxon>Bacteria</taxon>
        <taxon>Candidatus Zambryskiibacteriota</taxon>
    </lineage>
</organism>
<evidence type="ECO:0000256" key="8">
    <source>
        <dbReference type="ARBA" id="ARBA00023136"/>
    </source>
</evidence>
<comment type="similarity">
    <text evidence="2">Belongs to the DsbB family. BdbC subfamily.</text>
</comment>
<evidence type="ECO:0000256" key="3">
    <source>
        <dbReference type="ARBA" id="ARBA00022448"/>
    </source>
</evidence>
<dbReference type="Proteomes" id="UP000177096">
    <property type="component" value="Unassembled WGS sequence"/>
</dbReference>
<evidence type="ECO:0000256" key="12">
    <source>
        <dbReference type="SAM" id="Phobius"/>
    </source>
</evidence>
<dbReference type="PIRSF" id="PIRSF036659">
    <property type="entry name" value="BdbC"/>
    <property type="match status" value="1"/>
</dbReference>
<feature type="transmembrane region" description="Helical" evidence="12">
    <location>
        <begin position="55"/>
        <end position="75"/>
    </location>
</feature>
<dbReference type="PANTHER" id="PTHR43469">
    <property type="entry name" value="DISULFIDE FORMATION PROTEIN-RELATED"/>
    <property type="match status" value="1"/>
</dbReference>
<evidence type="ECO:0000313" key="14">
    <source>
        <dbReference type="Proteomes" id="UP000177096"/>
    </source>
</evidence>
<feature type="transmembrane region" description="Helical" evidence="12">
    <location>
        <begin position="29"/>
        <end position="48"/>
    </location>
</feature>
<keyword evidence="6 12" id="KW-1133">Transmembrane helix</keyword>
<dbReference type="InterPro" id="IPR003752">
    <property type="entry name" value="DiS_bond_form_DsbB/BdbC"/>
</dbReference>
<comment type="subcellular location">
    <subcellularLocation>
        <location evidence="1">Membrane</location>
        <topology evidence="1">Multi-pass membrane protein</topology>
    </subcellularLocation>
</comment>
<keyword evidence="5" id="KW-0249">Electron transport</keyword>
<sequence>MLLAFLISLSALIGSLFYSQIVGFEPCVLCWWQRVFIFPLPVIFGIAIWRKDRNIFNYVVPLAVLSAVVALYQSYVYLGGASFLPCTAVGGACSKVYVKVFGYITIPVMSLTISLYILFIAWIHNKYEKNRNA</sequence>
<dbReference type="GO" id="GO:0006457">
    <property type="term" value="P:protein folding"/>
    <property type="evidence" value="ECO:0007669"/>
    <property type="project" value="InterPro"/>
</dbReference>
<dbReference type="EMBL" id="MHWM01000027">
    <property type="protein sequence ID" value="OHB08358.1"/>
    <property type="molecule type" value="Genomic_DNA"/>
</dbReference>
<keyword evidence="11" id="KW-0676">Redox-active center</keyword>
<keyword evidence="10" id="KW-0143">Chaperone</keyword>
<evidence type="ECO:0008006" key="15">
    <source>
        <dbReference type="Google" id="ProtNLM"/>
    </source>
</evidence>
<keyword evidence="8 12" id="KW-0472">Membrane</keyword>
<dbReference type="InterPro" id="IPR023380">
    <property type="entry name" value="DsbB-like_sf"/>
</dbReference>
<gene>
    <name evidence="13" type="ORF">A3I86_01125</name>
</gene>
<protein>
    <recommendedName>
        <fullName evidence="15">2-oxoglutarate dehydrogenase</fullName>
    </recommendedName>
</protein>
<evidence type="ECO:0000256" key="6">
    <source>
        <dbReference type="ARBA" id="ARBA00022989"/>
    </source>
</evidence>
<evidence type="ECO:0000256" key="9">
    <source>
        <dbReference type="ARBA" id="ARBA00023157"/>
    </source>
</evidence>
<comment type="caution">
    <text evidence="13">The sequence shown here is derived from an EMBL/GenBank/DDBJ whole genome shotgun (WGS) entry which is preliminary data.</text>
</comment>
<evidence type="ECO:0000256" key="11">
    <source>
        <dbReference type="ARBA" id="ARBA00023284"/>
    </source>
</evidence>
<dbReference type="GO" id="GO:0016020">
    <property type="term" value="C:membrane"/>
    <property type="evidence" value="ECO:0007669"/>
    <property type="project" value="UniProtKB-SubCell"/>
</dbReference>
<dbReference type="GO" id="GO:0015035">
    <property type="term" value="F:protein-disulfide reductase activity"/>
    <property type="evidence" value="ECO:0007669"/>
    <property type="project" value="InterPro"/>
</dbReference>
<name>A0A1G2UFX4_9BACT</name>
<dbReference type="Gene3D" id="1.20.1550.10">
    <property type="entry name" value="DsbB-like"/>
    <property type="match status" value="1"/>
</dbReference>
<keyword evidence="7" id="KW-0560">Oxidoreductase</keyword>
<evidence type="ECO:0000256" key="2">
    <source>
        <dbReference type="ARBA" id="ARBA00007602"/>
    </source>
</evidence>
<evidence type="ECO:0000313" key="13">
    <source>
        <dbReference type="EMBL" id="OHB08358.1"/>
    </source>
</evidence>
<dbReference type="PANTHER" id="PTHR43469:SF1">
    <property type="entry name" value="SPBETA PROPHAGE-DERIVED DISULFIDE BOND FORMATION PROTEIN B"/>
    <property type="match status" value="1"/>
</dbReference>
<evidence type="ECO:0000256" key="7">
    <source>
        <dbReference type="ARBA" id="ARBA00023002"/>
    </source>
</evidence>
<evidence type="ECO:0000256" key="5">
    <source>
        <dbReference type="ARBA" id="ARBA00022982"/>
    </source>
</evidence>
<dbReference type="InterPro" id="IPR012187">
    <property type="entry name" value="Disulphide_bond_form_BdbC"/>
</dbReference>
<reference evidence="13 14" key="1">
    <citation type="journal article" date="2016" name="Nat. Commun.">
        <title>Thousands of microbial genomes shed light on interconnected biogeochemical processes in an aquifer system.</title>
        <authorList>
            <person name="Anantharaman K."/>
            <person name="Brown C.T."/>
            <person name="Hug L.A."/>
            <person name="Sharon I."/>
            <person name="Castelle C.J."/>
            <person name="Probst A.J."/>
            <person name="Thomas B.C."/>
            <person name="Singh A."/>
            <person name="Wilkins M.J."/>
            <person name="Karaoz U."/>
            <person name="Brodie E.L."/>
            <person name="Williams K.H."/>
            <person name="Hubbard S.S."/>
            <person name="Banfield J.F."/>
        </authorList>
    </citation>
    <scope>NUCLEOTIDE SEQUENCE [LARGE SCALE GENOMIC DNA]</scope>
</reference>